<feature type="domain" description="DH" evidence="20">
    <location>
        <begin position="574"/>
        <end position="792"/>
    </location>
</feature>
<dbReference type="GO" id="GO:0005856">
    <property type="term" value="C:cytoskeleton"/>
    <property type="evidence" value="ECO:0007669"/>
    <property type="project" value="UniProtKB-SubCell"/>
</dbReference>
<feature type="non-terminal residue" evidence="22">
    <location>
        <position position="1"/>
    </location>
</feature>
<dbReference type="Gene3D" id="3.30.40.10">
    <property type="entry name" value="Zinc/RING finger domain, C3HC4 (zinc finger)"/>
    <property type="match status" value="1"/>
</dbReference>
<sequence>DQKGEASAKQLSHALRLRRWALTSVSQPRSLQLRPLGVSGAGILIDSSSPPVPFWRPQEPRLQAAREGQDSCASDTWTLRGDLATRETAGMVEECAPDAITTRQEAADQGSGPQCLARRRRWPRLLLVLPPLPQLLARTRAGGSSLCSGAESAAPPPEPEAAAPPGAGPPPPAPPPQELKPSGEPGPRAQARTMHGHRAPGGVGPSEPEHPAAILPGSLPPASANSDPGALEPGLTVPRGSGSALGGPLDPQFVGPSDASPGAAPGHRVLPCGPSPQHHRALRFSYHLEGSQPRLAIPSFSISAGLHQGNRILVKSLSLDPGQSLEPHPEGPQRLRSDPGPPTESPSQRPSPLKRVPGPKPQVPPKPSYLQMPRMPLPPEPIPPPPSRPLPADPRVAKGLASRAEASPSSAAVSSLIEKFEREPVIVASDRPAPGPSPGPTEPAMLSQPPSQLPVPQLPEGEASRCLFLLAPGPRDDEKVPNRDSGIDSISSPSNSEETCFVSDDGPPSHSLCPGPPTLASISVTLADPHRPSSQEVDSDLEEEDDEEEDEKDREIPMPLMERQESVELTVQQKVFHIANELLQTEKAYVSRLHLLDQVNGPSKFPECQDLVVKPQAQLVEYSCPAPQVFCARLLEEARNRSSFPADVVHGIFSNICSIYCFHQQFLLPELEKRMEEWDRYPRIGDILQKLAPFLKMYGEYVKNFDRAVELVNTWTERSTQFKVIIHEVQKEEACGNLTLQHHMLEPVQRIPRYELLLKDYLLKLPHGSPDSKDAQKSLELIATAAEHSNAAIRKMERMHKLLKVYELLGGEEDIVSPTKELIKEGHILKLSAKNGTTQDRYLILFNDRLLYCVPRLRLLGQKFSVRARIDVDGMELKESSNLNLPRTFLVSGKQRSLELQARTEEEKKDWVQAINSTLIKHEQTLETFKLLNSTNREDEDTPPNSPNVDLGKRAPTPIREKEVTMCMRCQEPFNSITKRRHHCKACGHVVCGKCSEFRARLIYDNNRSNRVCTDCYVALHGMPGSSPSCSQHTPQRRRSILEKQASVAAENSVICSFLHYMEKGGKGWHKAWFVVPENEPLVLYIYGAPQDVKAQRSLPLIGFEVGPPDAGERPDRRHVFKITQSHLSWYFSPETEELQRRWMAVLGRAGRGDTFCPGPILSEDREMEEAPVAASGATAEPPEMPQTRDKT</sequence>
<dbReference type="Gene3D" id="2.30.29.30">
    <property type="entry name" value="Pleckstrin-homology domain (PH domain)/Phosphotyrosine-binding domain (PTB)"/>
    <property type="match status" value="2"/>
</dbReference>
<feature type="compositionally biased region" description="Acidic residues" evidence="18">
    <location>
        <begin position="537"/>
        <end position="552"/>
    </location>
</feature>
<keyword evidence="9 17" id="KW-0863">Zinc-finger</keyword>
<keyword evidence="23" id="KW-1185">Reference proteome</keyword>
<feature type="domain" description="PH" evidence="19">
    <location>
        <begin position="821"/>
        <end position="920"/>
    </location>
</feature>
<feature type="domain" description="PH" evidence="19">
    <location>
        <begin position="1052"/>
        <end position="1152"/>
    </location>
</feature>
<dbReference type="CDD" id="cd13236">
    <property type="entry name" value="PH2_FGD1-4"/>
    <property type="match status" value="1"/>
</dbReference>
<dbReference type="GO" id="GO:0005737">
    <property type="term" value="C:cytoplasm"/>
    <property type="evidence" value="ECO:0007669"/>
    <property type="project" value="TreeGrafter"/>
</dbReference>
<accession>A0A8J6A2A9</accession>
<feature type="compositionally biased region" description="Basic and acidic residues" evidence="18">
    <location>
        <begin position="327"/>
        <end position="337"/>
    </location>
</feature>
<feature type="compositionally biased region" description="Pro residues" evidence="18">
    <location>
        <begin position="375"/>
        <end position="392"/>
    </location>
</feature>
<feature type="compositionally biased region" description="Low complexity" evidence="18">
    <location>
        <begin position="487"/>
        <end position="496"/>
    </location>
</feature>
<dbReference type="Pfam" id="PF01363">
    <property type="entry name" value="FYVE"/>
    <property type="match status" value="1"/>
</dbReference>
<feature type="compositionally biased region" description="Pro residues" evidence="18">
    <location>
        <begin position="166"/>
        <end position="178"/>
    </location>
</feature>
<dbReference type="GO" id="GO:0001726">
    <property type="term" value="C:ruffle"/>
    <property type="evidence" value="ECO:0007669"/>
    <property type="project" value="UniProtKB-SubCell"/>
</dbReference>
<dbReference type="InterPro" id="IPR035939">
    <property type="entry name" value="FGD1_PH1"/>
</dbReference>
<dbReference type="SUPFAM" id="SSF48065">
    <property type="entry name" value="DBL homology domain (DH-domain)"/>
    <property type="match status" value="1"/>
</dbReference>
<feature type="region of interest" description="Disordered" evidence="18">
    <location>
        <begin position="933"/>
        <end position="954"/>
    </location>
</feature>
<proteinExistence type="predicted"/>
<keyword evidence="4" id="KW-0963">Cytoplasm</keyword>
<gene>
    <name evidence="22" type="ORF">J0S82_002224</name>
</gene>
<evidence type="ECO:0000256" key="18">
    <source>
        <dbReference type="SAM" id="MobiDB-lite"/>
    </source>
</evidence>
<feature type="compositionally biased region" description="Low complexity" evidence="18">
    <location>
        <begin position="401"/>
        <end position="415"/>
    </location>
</feature>
<dbReference type="InterPro" id="IPR011993">
    <property type="entry name" value="PH-like_dom_sf"/>
</dbReference>
<evidence type="ECO:0000256" key="5">
    <source>
        <dbReference type="ARBA" id="ARBA00022553"/>
    </source>
</evidence>
<dbReference type="EMBL" id="JAGFMF010011874">
    <property type="protein sequence ID" value="KAG8510360.1"/>
    <property type="molecule type" value="Genomic_DNA"/>
</dbReference>
<evidence type="ECO:0000256" key="1">
    <source>
        <dbReference type="ARBA" id="ARBA00004245"/>
    </source>
</evidence>
<evidence type="ECO:0000256" key="4">
    <source>
        <dbReference type="ARBA" id="ARBA00022490"/>
    </source>
</evidence>
<evidence type="ECO:0000256" key="2">
    <source>
        <dbReference type="ARBA" id="ARBA00004466"/>
    </source>
</evidence>
<keyword evidence="8" id="KW-0677">Repeat</keyword>
<evidence type="ECO:0000256" key="8">
    <source>
        <dbReference type="ARBA" id="ARBA00022737"/>
    </source>
</evidence>
<dbReference type="GO" id="GO:0005085">
    <property type="term" value="F:guanyl-nucleotide exchange factor activity"/>
    <property type="evidence" value="ECO:0007669"/>
    <property type="project" value="UniProtKB-KW"/>
</dbReference>
<feature type="compositionally biased region" description="Basic and acidic residues" evidence="18">
    <location>
        <begin position="474"/>
        <end position="486"/>
    </location>
</feature>
<dbReference type="GO" id="GO:0046847">
    <property type="term" value="P:filopodium assembly"/>
    <property type="evidence" value="ECO:0007669"/>
    <property type="project" value="TreeGrafter"/>
</dbReference>
<evidence type="ECO:0000256" key="14">
    <source>
        <dbReference type="ARBA" id="ARBA00069932"/>
    </source>
</evidence>
<evidence type="ECO:0000256" key="15">
    <source>
        <dbReference type="ARBA" id="ARBA00080752"/>
    </source>
</evidence>
<dbReference type="SMART" id="SM00233">
    <property type="entry name" value="PH"/>
    <property type="match status" value="2"/>
</dbReference>
<keyword evidence="5" id="KW-0597">Phosphoprotein</keyword>
<dbReference type="InterPro" id="IPR000219">
    <property type="entry name" value="DH_dom"/>
</dbReference>
<dbReference type="CDD" id="cd00160">
    <property type="entry name" value="RhoGEF"/>
    <property type="match status" value="1"/>
</dbReference>
<dbReference type="CDD" id="cd15741">
    <property type="entry name" value="FYVE_FGD1_2_4"/>
    <property type="match status" value="1"/>
</dbReference>
<reference evidence="22" key="1">
    <citation type="journal article" date="2021" name="Evol. Appl.">
        <title>The genome of the Pyrenean desman and the effects of bottlenecks and inbreeding on the genomic landscape of an endangered species.</title>
        <authorList>
            <person name="Escoda L."/>
            <person name="Castresana J."/>
        </authorList>
    </citation>
    <scope>NUCLEOTIDE SEQUENCE</scope>
    <source>
        <strain evidence="22">IBE-C5619</strain>
    </source>
</reference>
<dbReference type="SMART" id="SM00064">
    <property type="entry name" value="FYVE"/>
    <property type="match status" value="1"/>
</dbReference>
<dbReference type="SMART" id="SM00325">
    <property type="entry name" value="RhoGEF"/>
    <property type="match status" value="1"/>
</dbReference>
<dbReference type="SUPFAM" id="SSF50729">
    <property type="entry name" value="PH domain-like"/>
    <property type="match status" value="2"/>
</dbReference>
<organism evidence="22 23">
    <name type="scientific">Galemys pyrenaicus</name>
    <name type="common">Iberian desman</name>
    <name type="synonym">Pyrenean desman</name>
    <dbReference type="NCBI Taxonomy" id="202257"/>
    <lineage>
        <taxon>Eukaryota</taxon>
        <taxon>Metazoa</taxon>
        <taxon>Chordata</taxon>
        <taxon>Craniata</taxon>
        <taxon>Vertebrata</taxon>
        <taxon>Euteleostomi</taxon>
        <taxon>Mammalia</taxon>
        <taxon>Eutheria</taxon>
        <taxon>Laurasiatheria</taxon>
        <taxon>Eulipotyphla</taxon>
        <taxon>Talpidae</taxon>
        <taxon>Galemys</taxon>
    </lineage>
</organism>
<dbReference type="InterPro" id="IPR017455">
    <property type="entry name" value="Znf_FYVE-rel"/>
</dbReference>
<comment type="caution">
    <text evidence="22">The sequence shown here is derived from an EMBL/GenBank/DDBJ whole genome shotgun (WGS) entry which is preliminary data.</text>
</comment>
<protein>
    <recommendedName>
        <fullName evidence="14">FYVE, RhoGEF and PH domain-containing protein 1</fullName>
    </recommendedName>
    <alternativeName>
        <fullName evidence="15">Rho/Rac guanine nucleotide exchange factor FGD1</fullName>
    </alternativeName>
    <alternativeName>
        <fullName evidence="16">Zinc finger FYVE domain-containing protein 3</fullName>
    </alternativeName>
</protein>
<dbReference type="PROSITE" id="PS50003">
    <property type="entry name" value="PH_DOMAIN"/>
    <property type="match status" value="2"/>
</dbReference>
<dbReference type="InterPro" id="IPR013083">
    <property type="entry name" value="Znf_RING/FYVE/PHD"/>
</dbReference>
<comment type="function">
    <text evidence="13">Activates CDC42, a member of the Ras-like family of Rho- and Rac proteins, by exchanging bound GDP for free GTP. Plays a role in regulating the actin cytoskeleton and cell shape.</text>
</comment>
<dbReference type="GO" id="GO:0007010">
    <property type="term" value="P:cytoskeleton organization"/>
    <property type="evidence" value="ECO:0007669"/>
    <property type="project" value="TreeGrafter"/>
</dbReference>
<evidence type="ECO:0000256" key="17">
    <source>
        <dbReference type="PROSITE-ProRule" id="PRU00091"/>
    </source>
</evidence>
<evidence type="ECO:0000256" key="10">
    <source>
        <dbReference type="ARBA" id="ARBA00022833"/>
    </source>
</evidence>
<evidence type="ECO:0000313" key="23">
    <source>
        <dbReference type="Proteomes" id="UP000700334"/>
    </source>
</evidence>
<dbReference type="Pfam" id="PF00169">
    <property type="entry name" value="PH"/>
    <property type="match status" value="2"/>
</dbReference>
<evidence type="ECO:0000259" key="20">
    <source>
        <dbReference type="PROSITE" id="PS50010"/>
    </source>
</evidence>
<dbReference type="GO" id="GO:0030027">
    <property type="term" value="C:lamellipodium"/>
    <property type="evidence" value="ECO:0007669"/>
    <property type="project" value="UniProtKB-SubCell"/>
</dbReference>
<feature type="region of interest" description="Disordered" evidence="18">
    <location>
        <begin position="140"/>
        <end position="278"/>
    </location>
</feature>
<evidence type="ECO:0000256" key="13">
    <source>
        <dbReference type="ARBA" id="ARBA00053932"/>
    </source>
</evidence>
<dbReference type="InterPro" id="IPR001849">
    <property type="entry name" value="PH_domain"/>
</dbReference>
<dbReference type="GO" id="GO:0008270">
    <property type="term" value="F:zinc ion binding"/>
    <property type="evidence" value="ECO:0007669"/>
    <property type="project" value="UniProtKB-KW"/>
</dbReference>
<evidence type="ECO:0000259" key="19">
    <source>
        <dbReference type="PROSITE" id="PS50003"/>
    </source>
</evidence>
<keyword evidence="12" id="KW-0966">Cell projection</keyword>
<dbReference type="PROSITE" id="PS50010">
    <property type="entry name" value="DH_2"/>
    <property type="match status" value="1"/>
</dbReference>
<feature type="domain" description="FYVE-type" evidence="21">
    <location>
        <begin position="961"/>
        <end position="1021"/>
    </location>
</feature>
<dbReference type="InterPro" id="IPR000306">
    <property type="entry name" value="Znf_FYVE"/>
</dbReference>
<evidence type="ECO:0000256" key="16">
    <source>
        <dbReference type="ARBA" id="ARBA00081027"/>
    </source>
</evidence>
<dbReference type="PROSITE" id="PS50178">
    <property type="entry name" value="ZF_FYVE"/>
    <property type="match status" value="1"/>
</dbReference>
<evidence type="ECO:0000256" key="11">
    <source>
        <dbReference type="ARBA" id="ARBA00023212"/>
    </source>
</evidence>
<evidence type="ECO:0000256" key="9">
    <source>
        <dbReference type="ARBA" id="ARBA00022771"/>
    </source>
</evidence>
<feature type="compositionally biased region" description="Pro residues" evidence="18">
    <location>
        <begin position="358"/>
        <end position="367"/>
    </location>
</feature>
<dbReference type="Pfam" id="PF00621">
    <property type="entry name" value="RhoGEF"/>
    <property type="match status" value="1"/>
</dbReference>
<feature type="region of interest" description="Disordered" evidence="18">
    <location>
        <begin position="315"/>
        <end position="555"/>
    </location>
</feature>
<dbReference type="FunFam" id="2.30.29.30:FF:000102">
    <property type="entry name" value="FYVE, RhoGEF and PH domain-containing protein 4"/>
    <property type="match status" value="1"/>
</dbReference>
<dbReference type="InterPro" id="IPR035899">
    <property type="entry name" value="DBL_dom_sf"/>
</dbReference>
<dbReference type="Gene3D" id="1.20.900.10">
    <property type="entry name" value="Dbl homology (DH) domain"/>
    <property type="match status" value="1"/>
</dbReference>
<dbReference type="FunFam" id="3.30.40.10:FF:000061">
    <property type="entry name" value="FYVE, RhoGEF and PH domain containing 1"/>
    <property type="match status" value="1"/>
</dbReference>
<keyword evidence="11" id="KW-0206">Cytoskeleton</keyword>
<dbReference type="FunFam" id="2.30.29.30:FF:000279">
    <property type="entry name" value="FYVE, RhoGEF and PH domain-containing protein 1"/>
    <property type="match status" value="1"/>
</dbReference>
<evidence type="ECO:0000259" key="21">
    <source>
        <dbReference type="PROSITE" id="PS50178"/>
    </source>
</evidence>
<evidence type="ECO:0000256" key="7">
    <source>
        <dbReference type="ARBA" id="ARBA00022723"/>
    </source>
</evidence>
<evidence type="ECO:0000256" key="3">
    <source>
        <dbReference type="ARBA" id="ARBA00004510"/>
    </source>
</evidence>
<name>A0A8J6A2A9_GALPY</name>
<evidence type="ECO:0000256" key="6">
    <source>
        <dbReference type="ARBA" id="ARBA00022658"/>
    </source>
</evidence>
<keyword evidence="10" id="KW-0862">Zinc</keyword>
<feature type="region of interest" description="Disordered" evidence="18">
    <location>
        <begin position="1161"/>
        <end position="1192"/>
    </location>
</feature>
<dbReference type="OrthoDB" id="660555at2759"/>
<evidence type="ECO:0000313" key="22">
    <source>
        <dbReference type="EMBL" id="KAG8510360.1"/>
    </source>
</evidence>
<evidence type="ECO:0000256" key="12">
    <source>
        <dbReference type="ARBA" id="ARBA00023273"/>
    </source>
</evidence>
<keyword evidence="7" id="KW-0479">Metal-binding</keyword>
<dbReference type="PANTHER" id="PTHR12673:SF79">
    <property type="entry name" value="FYVE, RHOGEF AND PH DOMAIN-CONTAINING PROTEIN 1"/>
    <property type="match status" value="1"/>
</dbReference>
<dbReference type="InterPro" id="IPR035941">
    <property type="entry name" value="FGD1-4_PH2"/>
</dbReference>
<dbReference type="CDD" id="cd01219">
    <property type="entry name" value="PH1_FGD1"/>
    <property type="match status" value="1"/>
</dbReference>
<dbReference type="PANTHER" id="PTHR12673">
    <property type="entry name" value="FACIOGENITAL DYSPLASIA PROTEIN"/>
    <property type="match status" value="1"/>
</dbReference>
<keyword evidence="6" id="KW-0344">Guanine-nucleotide releasing factor</keyword>
<dbReference type="AlphaFoldDB" id="A0A8J6A2A9"/>
<comment type="subcellular location">
    <subcellularLocation>
        <location evidence="3">Cell projection</location>
        <location evidence="3">Lamellipodium</location>
    </subcellularLocation>
    <subcellularLocation>
        <location evidence="2">Cell projection</location>
        <location evidence="2">Ruffle</location>
    </subcellularLocation>
    <subcellularLocation>
        <location evidence="1">Cytoplasm</location>
        <location evidence="1">Cytoskeleton</location>
    </subcellularLocation>
</comment>
<dbReference type="FunFam" id="1.20.900.10:FF:000013">
    <property type="entry name" value="FYVE, RhoGEF and PH domain-containing protein 4"/>
    <property type="match status" value="1"/>
</dbReference>
<dbReference type="InterPro" id="IPR051092">
    <property type="entry name" value="FYVE_RhoGEF_PH"/>
</dbReference>
<dbReference type="Proteomes" id="UP000700334">
    <property type="component" value="Unassembled WGS sequence"/>
</dbReference>